<sequence>MSLFLGLLELPSKIVSFASNYSEAKEASLNALTEYERFTGRYSSDPNAWIARNVMQESSPPTDEGDLQLSIQYLGGGRYSGEIHSIHMIEHLPVPWSRILVDGKVGVRGGFEGVVLDVVENQHRAYASFKLRVEDERKGTLRLIPNQQPDGVFPGEVVLWPTEFKMAEGERGREFYRALRRLNTETRGEPDSMTAQPQ</sequence>
<evidence type="ECO:0000313" key="1">
    <source>
        <dbReference type="EMBL" id="MEF3080781.1"/>
    </source>
</evidence>
<dbReference type="Proteomes" id="UP001358324">
    <property type="component" value="Unassembled WGS sequence"/>
</dbReference>
<organism evidence="1 2">
    <name type="scientific">Luteimonas flava</name>
    <dbReference type="NCBI Taxonomy" id="3115822"/>
    <lineage>
        <taxon>Bacteria</taxon>
        <taxon>Pseudomonadati</taxon>
        <taxon>Pseudomonadota</taxon>
        <taxon>Gammaproteobacteria</taxon>
        <taxon>Lysobacterales</taxon>
        <taxon>Lysobacteraceae</taxon>
        <taxon>Luteimonas</taxon>
    </lineage>
</organism>
<protein>
    <submittedName>
        <fullName evidence="1">Uncharacterized protein</fullName>
    </submittedName>
</protein>
<gene>
    <name evidence="1" type="ORF">V3391_00940</name>
</gene>
<accession>A0ABU7WC67</accession>
<dbReference type="RefSeq" id="WP_332076549.1">
    <property type="nucleotide sequence ID" value="NZ_JAZHBM010000001.1"/>
</dbReference>
<keyword evidence="2" id="KW-1185">Reference proteome</keyword>
<reference evidence="1 2" key="1">
    <citation type="submission" date="2024-01" db="EMBL/GenBank/DDBJ databases">
        <title>Novel species of the genus Luteimonas isolated from rivers.</title>
        <authorList>
            <person name="Lu H."/>
        </authorList>
    </citation>
    <scope>NUCLEOTIDE SEQUENCE [LARGE SCALE GENOMIC DNA]</scope>
    <source>
        <strain evidence="1 2">SMYT11W</strain>
    </source>
</reference>
<evidence type="ECO:0000313" key="2">
    <source>
        <dbReference type="Proteomes" id="UP001358324"/>
    </source>
</evidence>
<comment type="caution">
    <text evidence="1">The sequence shown here is derived from an EMBL/GenBank/DDBJ whole genome shotgun (WGS) entry which is preliminary data.</text>
</comment>
<proteinExistence type="predicted"/>
<name>A0ABU7WC67_9GAMM</name>
<dbReference type="EMBL" id="JAZHBM010000001">
    <property type="protein sequence ID" value="MEF3080781.1"/>
    <property type="molecule type" value="Genomic_DNA"/>
</dbReference>